<dbReference type="Pfam" id="PF02128">
    <property type="entry name" value="Peptidase_M36"/>
    <property type="match status" value="1"/>
</dbReference>
<feature type="region of interest" description="Disordered" evidence="1">
    <location>
        <begin position="33"/>
        <end position="55"/>
    </location>
</feature>
<proteinExistence type="predicted"/>
<dbReference type="Proteomes" id="UP000625210">
    <property type="component" value="Unassembled WGS sequence"/>
</dbReference>
<dbReference type="Gene3D" id="1.10.390.10">
    <property type="entry name" value="Neutral Protease Domain 2"/>
    <property type="match status" value="1"/>
</dbReference>
<evidence type="ECO:0000313" key="3">
    <source>
        <dbReference type="Proteomes" id="UP000625210"/>
    </source>
</evidence>
<dbReference type="AlphaFoldDB" id="A0A8J2YDE2"/>
<sequence length="335" mass="36614">MHAKTPFGAWETYIHADSGKFLKKKDLNRRATGTGNVFSPNPLESQGSATGFSDNNDADSAALNNQLKSVSLLGLDGSGYLKDAYVNIYSRAKTYSATHTFNFTRSQDSFEDVMAYYHIDTLQRYIQSLGFTNINNRSITANVNTYKKDNSFYSPSTKELTFGSGGVDDAEDAGIIAHEYGHSIQDNQLPNFGNSAESGAMGEGFGDFLGATYEDATSSTSFGTGCIGEWDATSYSSSNPPCLRRLDNNKVYPRDWVGEVHADGEIWSQGLYDMYKAFGRDVATKIILQSHWSLTPDATFNDGARAIKQADLLLYGGSHGDQIDSIWAARGISTQ</sequence>
<gene>
    <name evidence="2" type="ORF">GCM10011571_29680</name>
</gene>
<evidence type="ECO:0000256" key="1">
    <source>
        <dbReference type="SAM" id="MobiDB-lite"/>
    </source>
</evidence>
<dbReference type="PANTHER" id="PTHR33794">
    <property type="entry name" value="BACILLOLYSIN"/>
    <property type="match status" value="1"/>
</dbReference>
<dbReference type="Gene3D" id="3.10.170.10">
    <property type="match status" value="1"/>
</dbReference>
<dbReference type="SUPFAM" id="SSF55486">
    <property type="entry name" value="Metalloproteases ('zincins'), catalytic domain"/>
    <property type="match status" value="1"/>
</dbReference>
<dbReference type="GO" id="GO:0008270">
    <property type="term" value="F:zinc ion binding"/>
    <property type="evidence" value="ECO:0007669"/>
    <property type="project" value="InterPro"/>
</dbReference>
<reference evidence="2" key="1">
    <citation type="journal article" date="2014" name="Int. J. Syst. Evol. Microbiol.">
        <title>Complete genome sequence of Corynebacterium casei LMG S-19264T (=DSM 44701T), isolated from a smear-ripened cheese.</title>
        <authorList>
            <consortium name="US DOE Joint Genome Institute (JGI-PGF)"/>
            <person name="Walter F."/>
            <person name="Albersmeier A."/>
            <person name="Kalinowski J."/>
            <person name="Ruckert C."/>
        </authorList>
    </citation>
    <scope>NUCLEOTIDE SEQUENCE</scope>
    <source>
        <strain evidence="2">CGMCC 1.15179</strain>
    </source>
</reference>
<dbReference type="InterPro" id="IPR050728">
    <property type="entry name" value="Zinc_Metalloprotease_M4"/>
</dbReference>
<feature type="compositionally biased region" description="Polar residues" evidence="1">
    <location>
        <begin position="33"/>
        <end position="52"/>
    </location>
</feature>
<accession>A0A8J2YDE2</accession>
<dbReference type="GO" id="GO:0005615">
    <property type="term" value="C:extracellular space"/>
    <property type="evidence" value="ECO:0007669"/>
    <property type="project" value="InterPro"/>
</dbReference>
<comment type="caution">
    <text evidence="2">The sequence shown here is derived from an EMBL/GenBank/DDBJ whole genome shotgun (WGS) entry which is preliminary data.</text>
</comment>
<dbReference type="InterPro" id="IPR001842">
    <property type="entry name" value="Peptidase_M36"/>
</dbReference>
<name>A0A8J2YDE2_9BACL</name>
<evidence type="ECO:0000313" key="2">
    <source>
        <dbReference type="EMBL" id="GGE25605.1"/>
    </source>
</evidence>
<reference evidence="2" key="2">
    <citation type="submission" date="2020-09" db="EMBL/GenBank/DDBJ databases">
        <authorList>
            <person name="Sun Q."/>
            <person name="Zhou Y."/>
        </authorList>
    </citation>
    <scope>NUCLEOTIDE SEQUENCE</scope>
    <source>
        <strain evidence="2">CGMCC 1.15179</strain>
    </source>
</reference>
<organism evidence="2 3">
    <name type="scientific">Marinithermofilum abyssi</name>
    <dbReference type="NCBI Taxonomy" id="1571185"/>
    <lineage>
        <taxon>Bacteria</taxon>
        <taxon>Bacillati</taxon>
        <taxon>Bacillota</taxon>
        <taxon>Bacilli</taxon>
        <taxon>Bacillales</taxon>
        <taxon>Thermoactinomycetaceae</taxon>
        <taxon>Marinithermofilum</taxon>
    </lineage>
</organism>
<dbReference type="GO" id="GO:0004222">
    <property type="term" value="F:metalloendopeptidase activity"/>
    <property type="evidence" value="ECO:0007669"/>
    <property type="project" value="InterPro"/>
</dbReference>
<dbReference type="InterPro" id="IPR027268">
    <property type="entry name" value="Peptidase_M4/M1_CTD_sf"/>
</dbReference>
<evidence type="ECO:0008006" key="4">
    <source>
        <dbReference type="Google" id="ProtNLM"/>
    </source>
</evidence>
<keyword evidence="3" id="KW-1185">Reference proteome</keyword>
<dbReference type="EMBL" id="BMHQ01000012">
    <property type="protein sequence ID" value="GGE25605.1"/>
    <property type="molecule type" value="Genomic_DNA"/>
</dbReference>
<dbReference type="PANTHER" id="PTHR33794:SF1">
    <property type="entry name" value="BACILLOLYSIN"/>
    <property type="match status" value="1"/>
</dbReference>
<protein>
    <recommendedName>
        <fullName evidence="4">Peptidase M36</fullName>
    </recommendedName>
</protein>